<name>A0ACD6B8T8_9CAUD</name>
<protein>
    <submittedName>
        <fullName evidence="1">Lysin</fullName>
    </submittedName>
</protein>
<organism evidence="1">
    <name type="scientific">Bacillus phage PBC5</name>
    <dbReference type="NCBI Taxonomy" id="1675030"/>
    <lineage>
        <taxon>Viruses</taxon>
        <taxon>Duplodnaviria</taxon>
        <taxon>Heunggongvirae</taxon>
        <taxon>Uroviricota</taxon>
        <taxon>Caudoviricetes</taxon>
    </lineage>
</organism>
<proteinExistence type="evidence at protein level"/>
<accession>A0A218KCJ1</accession>
<reference evidence="1" key="1">
    <citation type="submission" date="2015-06" db="EMBL/GenBank/DDBJ databases">
        <title>Complete genome sequence of Bacillus cereus phage PBC5.</title>
        <authorList>
            <person name="Kong M."/>
            <person name="Ryu S."/>
        </authorList>
    </citation>
    <scope>NUCLEOTIDE SEQUENCE</scope>
</reference>
<reference evidence="2" key="2">
    <citation type="journal article" date="2019" name="Structure">
        <title>Structural Basis for Cell-Wall Recognition by Bacteriophage PBC5 Endolysin.</title>
        <authorList>
            <person name="Lee K.O."/>
            <person name="Kong M."/>
            <person name="Kim I."/>
            <person name="Bai J."/>
            <person name="Cha S."/>
            <person name="Kim B."/>
            <person name="Ryu K.S."/>
            <person name="Ryu S."/>
            <person name="Suh J.Y."/>
        </authorList>
    </citation>
    <scope>X-RAY CRYSTALLOGRAPHY (1.60 ANGSTROMS) OF 200-339</scope>
</reference>
<gene>
    <name evidence="1" type="ORF">PBC5_032</name>
</gene>
<accession>A0ACD6B8T8</accession>
<dbReference type="PDB" id="6ILU">
    <property type="method" value="X-ray"/>
    <property type="resolution" value="1.60 A"/>
    <property type="chains" value="A/B=200-339"/>
</dbReference>
<dbReference type="EMBL" id="KT070868">
    <property type="protein sequence ID" value="AKQ08598.1"/>
    <property type="molecule type" value="Genomic_DNA"/>
</dbReference>
<evidence type="ECO:0000313" key="1">
    <source>
        <dbReference type="EMBL" id="AKQ08598.1"/>
    </source>
</evidence>
<keyword evidence="2" id="KW-0002">3D-structure</keyword>
<evidence type="ECO:0007829" key="2">
    <source>
        <dbReference type="PDB" id="6ILU"/>
    </source>
</evidence>
<sequence>MGTEIIDISKWNAGSINWDVLAPQLGLCICRVQYGSNKVDEWYKNYVENLEARNVPHAAYAYGCFVSIADAKVEAEDFHNRTSKNARFLVLDVEDDTVAAMSAAGNLKDLAAASQAFIDHLKAKGWRVGFYVSHHMYGSYNLQSVKADFYWIPRYSTSAPSYYCDLWQYADGETGGYMNGVGKVDRNRLMNGRTLQWFLGETAPVSEPEGIGVALSIYPDGYGVNLYERPSDPIYAGNITKKIPYKVFAGYWGGGDKDMICLGGEKQWAYNKHFTIDWYKVRSKYPVGWGVNFYDGPSGNFLGNIDGSEVYNAHNRVGGYVDIGGNRWIKEEHVTITAK</sequence>